<organism evidence="2 3">
    <name type="scientific">Tetraparma gracilis</name>
    <dbReference type="NCBI Taxonomy" id="2962635"/>
    <lineage>
        <taxon>Eukaryota</taxon>
        <taxon>Sar</taxon>
        <taxon>Stramenopiles</taxon>
        <taxon>Ochrophyta</taxon>
        <taxon>Bolidophyceae</taxon>
        <taxon>Parmales</taxon>
        <taxon>Triparmaceae</taxon>
        <taxon>Tetraparma</taxon>
    </lineage>
</organism>
<dbReference type="Gene3D" id="1.25.10.10">
    <property type="entry name" value="Leucine-rich Repeat Variant"/>
    <property type="match status" value="1"/>
</dbReference>
<dbReference type="EMBL" id="BRYB01002685">
    <property type="protein sequence ID" value="GMI23961.1"/>
    <property type="molecule type" value="Genomic_DNA"/>
</dbReference>
<feature type="compositionally biased region" description="Basic and acidic residues" evidence="1">
    <location>
        <begin position="372"/>
        <end position="392"/>
    </location>
</feature>
<gene>
    <name evidence="2" type="ORF">TeGR_g15194</name>
</gene>
<reference evidence="2 3" key="1">
    <citation type="journal article" date="2023" name="Commun. Biol.">
        <title>Genome analysis of Parmales, the sister group of diatoms, reveals the evolutionary specialization of diatoms from phago-mixotrophs to photoautotrophs.</title>
        <authorList>
            <person name="Ban H."/>
            <person name="Sato S."/>
            <person name="Yoshikawa S."/>
            <person name="Yamada K."/>
            <person name="Nakamura Y."/>
            <person name="Ichinomiya M."/>
            <person name="Sato N."/>
            <person name="Blanc-Mathieu R."/>
            <person name="Endo H."/>
            <person name="Kuwata A."/>
            <person name="Ogata H."/>
        </authorList>
    </citation>
    <scope>NUCLEOTIDE SEQUENCE [LARGE SCALE GENOMIC DNA]</scope>
</reference>
<dbReference type="SUPFAM" id="SSF48371">
    <property type="entry name" value="ARM repeat"/>
    <property type="match status" value="1"/>
</dbReference>
<comment type="caution">
    <text evidence="2">The sequence shown here is derived from an EMBL/GenBank/DDBJ whole genome shotgun (WGS) entry which is preliminary data.</text>
</comment>
<evidence type="ECO:0000313" key="3">
    <source>
        <dbReference type="Proteomes" id="UP001165060"/>
    </source>
</evidence>
<protein>
    <submittedName>
        <fullName evidence="2">Uncharacterized protein</fullName>
    </submittedName>
</protein>
<evidence type="ECO:0000256" key="1">
    <source>
        <dbReference type="SAM" id="MobiDB-lite"/>
    </source>
</evidence>
<dbReference type="InterPro" id="IPR011989">
    <property type="entry name" value="ARM-like"/>
</dbReference>
<keyword evidence="3" id="KW-1185">Reference proteome</keyword>
<feature type="region of interest" description="Disordered" evidence="1">
    <location>
        <begin position="357"/>
        <end position="398"/>
    </location>
</feature>
<sequence>MPTELTTEQLLDELRELVSTLPTSNEDVASVAKRLHMMAKRDEVLAMAIAKESLVLDMLVANVEVLPYATVRHGACDFLGLLAREPTARILYEHEGLVDAIMRAMLKPGSAHHNSGILYHLSFSVELKAPMCANAFLLDALVIGVERDLTHACSTLLNLTFPGEHHRTSSNHRRTLFDHQGLVAAIVGAVLCKTSCAFHASDVLLKLSEEAELCTPMLSNAALVDALFHGASQKQTSENCFMCMSNLCANPADREKIYNHPRFSELGVPRCDGWWLFLDGRAAGVKLADESFAALEQALVHLLPTVEEWKQRWLRGKLAKLPPFLEREAASKIAAADAAEAAAAALLGELEATDEAVKSARAKKTRKKERKRAADNKKKREAEEERAGREELTPFQQWEMSEQAHQRLLVQRKRTRNLEEAAAIMLAAGSPSPPPFKRGKTADDIEAQIQALGLPPTFPASVSYERDAEVESDAQIESDAKIESDLKIESVLAMVEREAAAEIAMKIAALPDDPPLPPPPPRRAFGSRVNELQVAVHALSASLAELEAELGRSAGEETLVQRVAALRGTVGCLP</sequence>
<evidence type="ECO:0000313" key="2">
    <source>
        <dbReference type="EMBL" id="GMI23961.1"/>
    </source>
</evidence>
<name>A0ABQ6MCW9_9STRA</name>
<dbReference type="Proteomes" id="UP001165060">
    <property type="component" value="Unassembled WGS sequence"/>
</dbReference>
<feature type="compositionally biased region" description="Basic residues" evidence="1">
    <location>
        <begin position="360"/>
        <end position="371"/>
    </location>
</feature>
<proteinExistence type="predicted"/>
<accession>A0ABQ6MCW9</accession>
<dbReference type="InterPro" id="IPR016024">
    <property type="entry name" value="ARM-type_fold"/>
</dbReference>